<keyword evidence="1" id="KW-0677">Repeat</keyword>
<gene>
    <name evidence="3" type="ORF">NliqN6_2355</name>
</gene>
<dbReference type="InterPro" id="IPR015915">
    <property type="entry name" value="Kelch-typ_b-propeller"/>
</dbReference>
<evidence type="ECO:0000256" key="1">
    <source>
        <dbReference type="ARBA" id="ARBA00022737"/>
    </source>
</evidence>
<accession>A0A8H3TS85</accession>
<evidence type="ECO:0000256" key="2">
    <source>
        <dbReference type="ARBA" id="ARBA00023004"/>
    </source>
</evidence>
<dbReference type="PANTHER" id="PTHR47435">
    <property type="entry name" value="KELCH REPEAT PROTEIN (AFU_ORTHOLOGUE AFUA_5G12780)"/>
    <property type="match status" value="1"/>
</dbReference>
<dbReference type="Gene3D" id="2.120.10.80">
    <property type="entry name" value="Kelch-type beta propeller"/>
    <property type="match status" value="2"/>
</dbReference>
<evidence type="ECO:0008006" key="5">
    <source>
        <dbReference type="Google" id="ProtNLM"/>
    </source>
</evidence>
<dbReference type="AlphaFoldDB" id="A0A8H3TS85"/>
<keyword evidence="2" id="KW-0408">Iron</keyword>
<dbReference type="PANTHER" id="PTHR47435:SF4">
    <property type="entry name" value="KELCH REPEAT PROTEIN (AFU_ORTHOLOGUE AFUA_5G12780)"/>
    <property type="match status" value="1"/>
</dbReference>
<organism evidence="3 4">
    <name type="scientific">Naganishia liquefaciens</name>
    <dbReference type="NCBI Taxonomy" id="104408"/>
    <lineage>
        <taxon>Eukaryota</taxon>
        <taxon>Fungi</taxon>
        <taxon>Dikarya</taxon>
        <taxon>Basidiomycota</taxon>
        <taxon>Agaricomycotina</taxon>
        <taxon>Tremellomycetes</taxon>
        <taxon>Filobasidiales</taxon>
        <taxon>Filobasidiaceae</taxon>
        <taxon>Naganishia</taxon>
    </lineage>
</organism>
<dbReference type="SUPFAM" id="SSF117281">
    <property type="entry name" value="Kelch motif"/>
    <property type="match status" value="1"/>
</dbReference>
<sequence length="352" mass="38019">MRSISWTHIPLSGIAPSVLDRSSHSLVVVGHKAYLFGGENVPRTPVDEELYIIDLNDGSTTTSRSTTRPSPRVGSFLTAHGDALYLWGGRESRDMTPCDASLWVYDIAADEWTRREAAGEVPEQRSYHCMAVAGERLFLHAGCPAKGRLDTVHSLPIPPSSSAHWTSHPSAPSPGRGGTVLCPLTIPSSGPSRRPVLVRFGGFAGYELGDTLDIYDPTTAQWTSTSVPGPEARSVHALVPYTSSTDPHLVALMLFGERDPAPVELGHNGAGKFHEDVWALRYLPPAEGAGEGEDVARGFSFVRIPAEGNTPEPRGWFGAGVWREGERERAVVLGGLNGKNERLGDLWIAEVK</sequence>
<comment type="caution">
    <text evidence="3">The sequence shown here is derived from an EMBL/GenBank/DDBJ whole genome shotgun (WGS) entry which is preliminary data.</text>
</comment>
<proteinExistence type="predicted"/>
<evidence type="ECO:0000313" key="3">
    <source>
        <dbReference type="EMBL" id="GHJ85953.1"/>
    </source>
</evidence>
<reference evidence="3" key="1">
    <citation type="submission" date="2020-07" db="EMBL/GenBank/DDBJ databases">
        <title>Draft Genome Sequence of a Deep-Sea Yeast, Naganishia (Cryptococcus) liquefaciens strain N6.</title>
        <authorList>
            <person name="Han Y.W."/>
            <person name="Kajitani R."/>
            <person name="Morimoto H."/>
            <person name="Parhat M."/>
            <person name="Tsubouchi H."/>
            <person name="Bakenova O."/>
            <person name="Ogata M."/>
            <person name="Argunhan B."/>
            <person name="Aoki R."/>
            <person name="Kajiwara S."/>
            <person name="Itoh T."/>
            <person name="Iwasaki H."/>
        </authorList>
    </citation>
    <scope>NUCLEOTIDE SEQUENCE</scope>
    <source>
        <strain evidence="3">N6</strain>
    </source>
</reference>
<evidence type="ECO:0000313" key="4">
    <source>
        <dbReference type="Proteomes" id="UP000620104"/>
    </source>
</evidence>
<protein>
    <recommendedName>
        <fullName evidence="5">Galactose oxidase</fullName>
    </recommendedName>
</protein>
<keyword evidence="4" id="KW-1185">Reference proteome</keyword>
<name>A0A8H3TS85_9TREE</name>
<dbReference type="Proteomes" id="UP000620104">
    <property type="component" value="Unassembled WGS sequence"/>
</dbReference>
<dbReference type="Pfam" id="PF24681">
    <property type="entry name" value="Kelch_KLHDC2_KLHL20_DRC7"/>
    <property type="match status" value="1"/>
</dbReference>
<dbReference type="OrthoDB" id="10250130at2759"/>
<dbReference type="EMBL" id="BLZA01000017">
    <property type="protein sequence ID" value="GHJ85953.1"/>
    <property type="molecule type" value="Genomic_DNA"/>
</dbReference>
<dbReference type="GO" id="GO:0019760">
    <property type="term" value="P:glucosinolate metabolic process"/>
    <property type="evidence" value="ECO:0007669"/>
    <property type="project" value="UniProtKB-ARBA"/>
</dbReference>